<evidence type="ECO:0000256" key="11">
    <source>
        <dbReference type="ARBA" id="ARBA00061053"/>
    </source>
</evidence>
<dbReference type="InterPro" id="IPR022813">
    <property type="entry name" value="SecD/SecF_arch_bac"/>
</dbReference>
<feature type="transmembrane region" description="Helical" evidence="12">
    <location>
        <begin position="133"/>
        <end position="150"/>
    </location>
</feature>
<keyword evidence="8 12" id="KW-0472">Membrane</keyword>
<evidence type="ECO:0000313" key="15">
    <source>
        <dbReference type="Proteomes" id="UP000621436"/>
    </source>
</evidence>
<evidence type="ECO:0000313" key="14">
    <source>
        <dbReference type="EMBL" id="MBF8436046.1"/>
    </source>
</evidence>
<reference evidence="14" key="1">
    <citation type="submission" date="2020-11" db="EMBL/GenBank/DDBJ databases">
        <title>Halonatronomonas betainensis gen. nov., sp. nov. a novel haloalkaliphilic representative of the family Halanaerobiacae capable of betaine degradation.</title>
        <authorList>
            <person name="Boltyanskaya Y."/>
            <person name="Kevbrin V."/>
            <person name="Detkova E."/>
            <person name="Grouzdev D.S."/>
            <person name="Koziaeva V."/>
            <person name="Zhilina T."/>
        </authorList>
    </citation>
    <scope>NUCLEOTIDE SEQUENCE</scope>
    <source>
        <strain evidence="14">Z-7014</strain>
    </source>
</reference>
<evidence type="ECO:0000256" key="2">
    <source>
        <dbReference type="ARBA" id="ARBA00022448"/>
    </source>
</evidence>
<dbReference type="GO" id="GO:0043952">
    <property type="term" value="P:protein transport by the Sec complex"/>
    <property type="evidence" value="ECO:0007669"/>
    <property type="project" value="UniProtKB-UniRule"/>
</dbReference>
<comment type="caution">
    <text evidence="14">The sequence shown here is derived from an EMBL/GenBank/DDBJ whole genome shotgun (WGS) entry which is preliminary data.</text>
</comment>
<keyword evidence="6 12" id="KW-1133">Transmembrane helix</keyword>
<dbReference type="GO" id="GO:0065002">
    <property type="term" value="P:intracellular protein transmembrane transport"/>
    <property type="evidence" value="ECO:0007669"/>
    <property type="project" value="UniProtKB-UniRule"/>
</dbReference>
<dbReference type="EMBL" id="JADPIE010000001">
    <property type="protein sequence ID" value="MBF8436046.1"/>
    <property type="molecule type" value="Genomic_DNA"/>
</dbReference>
<evidence type="ECO:0000256" key="8">
    <source>
        <dbReference type="ARBA" id="ARBA00023136"/>
    </source>
</evidence>
<organism evidence="14 15">
    <name type="scientific">Halonatronomonas betaini</name>
    <dbReference type="NCBI Taxonomy" id="2778430"/>
    <lineage>
        <taxon>Bacteria</taxon>
        <taxon>Bacillati</taxon>
        <taxon>Bacillota</taxon>
        <taxon>Clostridia</taxon>
        <taxon>Halanaerobiales</taxon>
        <taxon>Halarsenatibacteraceae</taxon>
        <taxon>Halonatronomonas</taxon>
    </lineage>
</organism>
<protein>
    <recommendedName>
        <fullName evidence="12">Protein-export membrane protein SecF</fullName>
    </recommendedName>
</protein>
<feature type="domain" description="Protein export membrane protein SecD/SecF C-terminal" evidence="13">
    <location>
        <begin position="108"/>
        <end position="288"/>
    </location>
</feature>
<dbReference type="Pfam" id="PF07549">
    <property type="entry name" value="Sec_GG"/>
    <property type="match status" value="1"/>
</dbReference>
<dbReference type="GO" id="GO:0015450">
    <property type="term" value="F:protein-transporting ATPase activity"/>
    <property type="evidence" value="ECO:0007669"/>
    <property type="project" value="InterPro"/>
</dbReference>
<comment type="subcellular location">
    <subcellularLocation>
        <location evidence="1 12">Cell membrane</location>
        <topology evidence="1 12">Multi-pass membrane protein</topology>
    </subcellularLocation>
</comment>
<dbReference type="InterPro" id="IPR022645">
    <property type="entry name" value="SecD/SecF_bac"/>
</dbReference>
<comment type="subunit">
    <text evidence="12">Forms a complex with SecD. Part of the essential Sec protein translocation apparatus which comprises SecA, SecYEG and auxiliary proteins SecDF. Other proteins may also be involved.</text>
</comment>
<proteinExistence type="inferred from homology"/>
<feature type="transmembrane region" description="Helical" evidence="12">
    <location>
        <begin position="15"/>
        <end position="40"/>
    </location>
</feature>
<feature type="transmembrane region" description="Helical" evidence="12">
    <location>
        <begin position="185"/>
        <end position="205"/>
    </location>
</feature>
<accession>A0A931F6X8</accession>
<dbReference type="Pfam" id="PF02355">
    <property type="entry name" value="SecD_SecF_C"/>
    <property type="match status" value="1"/>
</dbReference>
<keyword evidence="2 12" id="KW-0813">Transport</keyword>
<evidence type="ECO:0000256" key="10">
    <source>
        <dbReference type="ARBA" id="ARBA00060856"/>
    </source>
</evidence>
<keyword evidence="7 12" id="KW-0811">Translocation</keyword>
<dbReference type="SUPFAM" id="SSF82866">
    <property type="entry name" value="Multidrug efflux transporter AcrB transmembrane domain"/>
    <property type="match status" value="1"/>
</dbReference>
<dbReference type="Proteomes" id="UP000621436">
    <property type="component" value="Unassembled WGS sequence"/>
</dbReference>
<dbReference type="NCBIfam" id="TIGR00916">
    <property type="entry name" value="2A0604s01"/>
    <property type="match status" value="1"/>
</dbReference>
<dbReference type="HAMAP" id="MF_01464_B">
    <property type="entry name" value="SecF_B"/>
    <property type="match status" value="1"/>
</dbReference>
<gene>
    <name evidence="12 14" type="primary">secF</name>
    <name evidence="14" type="ORF">I0Q91_03050</name>
</gene>
<dbReference type="NCBIfam" id="TIGR00966">
    <property type="entry name" value="transloc_SecF"/>
    <property type="match status" value="1"/>
</dbReference>
<dbReference type="AlphaFoldDB" id="A0A931F6X8"/>
<sequence length="294" mass="32266">MKFTENLDLMSKRKLWFTISGAFMVLALLFLVISGLNLGIDFQGGSIIEYSFTEAVDTEQVRGVLQEINIATEAQLQDSGDAEEYGVIIRSSELSQEEIQEVNDAMAANFEGTDLLRSESIGAVIGEELRMQALLALLVAAIAIVIYISFRFEFKFAITALMTLAHDVVFTIGVFALLGREINTAFIAALLTIIGYSINDTIVIFDRIRENMKIHKRSSFTELANRAVVDTLPRSINTSMTTLVAILAIYLFGGAAIQTFMLALFVGMAVGTYSSIFVASPILVSWQAKVETAK</sequence>
<dbReference type="GO" id="GO:0006605">
    <property type="term" value="P:protein targeting"/>
    <property type="evidence" value="ECO:0007669"/>
    <property type="project" value="UniProtKB-UniRule"/>
</dbReference>
<evidence type="ECO:0000256" key="5">
    <source>
        <dbReference type="ARBA" id="ARBA00022927"/>
    </source>
</evidence>
<dbReference type="InterPro" id="IPR055344">
    <property type="entry name" value="SecD_SecF_C_bact"/>
</dbReference>
<keyword evidence="5 12" id="KW-0653">Protein transport</keyword>
<dbReference type="GO" id="GO:0005886">
    <property type="term" value="C:plasma membrane"/>
    <property type="evidence" value="ECO:0007669"/>
    <property type="project" value="UniProtKB-SubCell"/>
</dbReference>
<dbReference type="FunFam" id="1.20.1640.10:FF:000024">
    <property type="entry name" value="Multifunctional fusion protein"/>
    <property type="match status" value="1"/>
</dbReference>
<comment type="similarity">
    <text evidence="11">In the N-terminal section; belongs to the SecD/SecF family. SecD subfamily.</text>
</comment>
<keyword evidence="15" id="KW-1185">Reference proteome</keyword>
<feature type="transmembrane region" description="Helical" evidence="12">
    <location>
        <begin position="235"/>
        <end position="253"/>
    </location>
</feature>
<evidence type="ECO:0000256" key="4">
    <source>
        <dbReference type="ARBA" id="ARBA00022692"/>
    </source>
</evidence>
<keyword evidence="4 12" id="KW-0812">Transmembrane</keyword>
<dbReference type="InterPro" id="IPR048634">
    <property type="entry name" value="SecD_SecF_C"/>
</dbReference>
<dbReference type="InterPro" id="IPR022646">
    <property type="entry name" value="SecD/SecF_CS"/>
</dbReference>
<dbReference type="InterPro" id="IPR005665">
    <property type="entry name" value="SecF_bac"/>
</dbReference>
<dbReference type="PANTHER" id="PTHR30081">
    <property type="entry name" value="PROTEIN-EXPORT MEMBRANE PROTEIN SEC"/>
    <property type="match status" value="1"/>
</dbReference>
<evidence type="ECO:0000256" key="1">
    <source>
        <dbReference type="ARBA" id="ARBA00004651"/>
    </source>
</evidence>
<evidence type="ECO:0000256" key="7">
    <source>
        <dbReference type="ARBA" id="ARBA00023010"/>
    </source>
</evidence>
<evidence type="ECO:0000259" key="13">
    <source>
        <dbReference type="Pfam" id="PF02355"/>
    </source>
</evidence>
<feature type="transmembrane region" description="Helical" evidence="12">
    <location>
        <begin position="260"/>
        <end position="284"/>
    </location>
</feature>
<keyword evidence="3 12" id="KW-1003">Cell membrane</keyword>
<feature type="transmembrane region" description="Helical" evidence="12">
    <location>
        <begin position="156"/>
        <end position="178"/>
    </location>
</feature>
<evidence type="ECO:0000256" key="9">
    <source>
        <dbReference type="ARBA" id="ARBA00059018"/>
    </source>
</evidence>
<comment type="similarity">
    <text evidence="10">In the C-terminal section; belongs to the SecD/SecF family. SecF subfamily.</text>
</comment>
<comment type="similarity">
    <text evidence="12">Belongs to the SecD/SecF family. SecF subfamily.</text>
</comment>
<dbReference type="PANTHER" id="PTHR30081:SF8">
    <property type="entry name" value="PROTEIN TRANSLOCASE SUBUNIT SECF"/>
    <property type="match status" value="1"/>
</dbReference>
<comment type="function">
    <text evidence="9 12">Part of the Sec protein translocase complex. Interacts with the SecYEG preprotein conducting channel. SecDF uses the proton motive force (PMF) to complete protein translocation after the ATP-dependent function of SecA.</text>
</comment>
<dbReference type="PRINTS" id="PR01755">
    <property type="entry name" value="SECFTRNLCASE"/>
</dbReference>
<evidence type="ECO:0000256" key="6">
    <source>
        <dbReference type="ARBA" id="ARBA00022989"/>
    </source>
</evidence>
<name>A0A931F6X8_9FIRM</name>
<dbReference type="RefSeq" id="WP_270452794.1">
    <property type="nucleotide sequence ID" value="NZ_JADPIE010000001.1"/>
</dbReference>
<evidence type="ECO:0000256" key="3">
    <source>
        <dbReference type="ARBA" id="ARBA00022475"/>
    </source>
</evidence>
<dbReference type="Gene3D" id="1.20.1640.10">
    <property type="entry name" value="Multidrug efflux transporter AcrB transmembrane domain"/>
    <property type="match status" value="1"/>
</dbReference>
<evidence type="ECO:0000256" key="12">
    <source>
        <dbReference type="HAMAP-Rule" id="MF_01464"/>
    </source>
</evidence>